<dbReference type="InterPro" id="IPR004045">
    <property type="entry name" value="Glutathione_S-Trfase_N"/>
</dbReference>
<gene>
    <name evidence="4" type="ORF">ONB1V03_LOCUS15545</name>
</gene>
<dbReference type="SFLD" id="SFLDG01153">
    <property type="entry name" value="Main.4:_Theta-like"/>
    <property type="match status" value="1"/>
</dbReference>
<organism evidence="4">
    <name type="scientific">Oppiella nova</name>
    <dbReference type="NCBI Taxonomy" id="334625"/>
    <lineage>
        <taxon>Eukaryota</taxon>
        <taxon>Metazoa</taxon>
        <taxon>Ecdysozoa</taxon>
        <taxon>Arthropoda</taxon>
        <taxon>Chelicerata</taxon>
        <taxon>Arachnida</taxon>
        <taxon>Acari</taxon>
        <taxon>Acariformes</taxon>
        <taxon>Sarcoptiformes</taxon>
        <taxon>Oribatida</taxon>
        <taxon>Brachypylina</taxon>
        <taxon>Oppioidea</taxon>
        <taxon>Oppiidae</taxon>
        <taxon>Oppiella</taxon>
    </lineage>
</organism>
<proteinExistence type="predicted"/>
<reference evidence="4" key="1">
    <citation type="submission" date="2020-11" db="EMBL/GenBank/DDBJ databases">
        <authorList>
            <person name="Tran Van P."/>
        </authorList>
    </citation>
    <scope>NUCLEOTIDE SEQUENCE</scope>
</reference>
<feature type="domain" description="GST C-terminal" evidence="3">
    <location>
        <begin position="88"/>
        <end position="207"/>
    </location>
</feature>
<dbReference type="AlphaFoldDB" id="A0A7R9MF72"/>
<dbReference type="EMBL" id="OC930962">
    <property type="protein sequence ID" value="CAD7658925.1"/>
    <property type="molecule type" value="Genomic_DNA"/>
</dbReference>
<dbReference type="InterPro" id="IPR036282">
    <property type="entry name" value="Glutathione-S-Trfase_C_sf"/>
</dbReference>
<feature type="domain" description="GST N-terminal" evidence="2">
    <location>
        <begin position="1"/>
        <end position="82"/>
    </location>
</feature>
<dbReference type="FunFam" id="3.40.30.10:FF:000034">
    <property type="entry name" value="glutathione S-transferase 1"/>
    <property type="match status" value="1"/>
</dbReference>
<dbReference type="Pfam" id="PF00043">
    <property type="entry name" value="GST_C"/>
    <property type="match status" value="1"/>
</dbReference>
<dbReference type="EMBL" id="CAJPVJ010016137">
    <property type="protein sequence ID" value="CAG2176111.1"/>
    <property type="molecule type" value="Genomic_DNA"/>
</dbReference>
<evidence type="ECO:0000259" key="3">
    <source>
        <dbReference type="PROSITE" id="PS50405"/>
    </source>
</evidence>
<dbReference type="Gene3D" id="3.40.30.10">
    <property type="entry name" value="Glutaredoxin"/>
    <property type="match status" value="1"/>
</dbReference>
<evidence type="ECO:0000259" key="2">
    <source>
        <dbReference type="PROSITE" id="PS50404"/>
    </source>
</evidence>
<dbReference type="PROSITE" id="PS50405">
    <property type="entry name" value="GST_CTER"/>
    <property type="match status" value="1"/>
</dbReference>
<dbReference type="PANTHER" id="PTHR43969">
    <property type="entry name" value="GLUTATHIONE S TRANSFERASE D10, ISOFORM A-RELATED"/>
    <property type="match status" value="1"/>
</dbReference>
<dbReference type="GO" id="GO:0006749">
    <property type="term" value="P:glutathione metabolic process"/>
    <property type="evidence" value="ECO:0007669"/>
    <property type="project" value="TreeGrafter"/>
</dbReference>
<dbReference type="InterPro" id="IPR004046">
    <property type="entry name" value="GST_C"/>
</dbReference>
<dbReference type="SFLD" id="SFLDS00019">
    <property type="entry name" value="Glutathione_Transferase_(cytos"/>
    <property type="match status" value="1"/>
</dbReference>
<comment type="subunit">
    <text evidence="1">Homodimer.</text>
</comment>
<dbReference type="Proteomes" id="UP000728032">
    <property type="component" value="Unassembled WGS sequence"/>
</dbReference>
<dbReference type="Pfam" id="PF13417">
    <property type="entry name" value="GST_N_3"/>
    <property type="match status" value="1"/>
</dbReference>
<evidence type="ECO:0008006" key="6">
    <source>
        <dbReference type="Google" id="ProtNLM"/>
    </source>
</evidence>
<name>A0A7R9MF72_9ACAR</name>
<dbReference type="SUPFAM" id="SSF52833">
    <property type="entry name" value="Thioredoxin-like"/>
    <property type="match status" value="1"/>
</dbReference>
<dbReference type="SUPFAM" id="SSF47616">
    <property type="entry name" value="GST C-terminal domain-like"/>
    <property type="match status" value="1"/>
</dbReference>
<dbReference type="FunFam" id="1.20.1050.10:FF:000007">
    <property type="entry name" value="Glutathione S-transferase 1-1"/>
    <property type="match status" value="1"/>
</dbReference>
<sequence>MPVDLYYSRYSGPSRAVLMTIRHLNIPVNLKRVHLNEGDHMKPEYIKMNPAHTVPTIHDNGFSLWESRAIMQYLCNQYAPDGQLYPREPKKRALVDRCLNIDMGLGPQIGELMRAKTFAGVDPPQDMVTNLKNNLKVLDVIIGANHYVTGDELTIADLSLLATGTYMDWLEVDVSEFANYKRWYTTVHKELPYFHQINTFSQEEREAMVAKGRAYALKK</sequence>
<dbReference type="InterPro" id="IPR010987">
    <property type="entry name" value="Glutathione-S-Trfase_C-like"/>
</dbReference>
<dbReference type="CDD" id="cd03177">
    <property type="entry name" value="GST_C_Delta_Epsilon"/>
    <property type="match status" value="1"/>
</dbReference>
<dbReference type="InterPro" id="IPR040079">
    <property type="entry name" value="Glutathione_S-Trfase"/>
</dbReference>
<dbReference type="OrthoDB" id="6490010at2759"/>
<dbReference type="InterPro" id="IPR036249">
    <property type="entry name" value="Thioredoxin-like_sf"/>
</dbReference>
<keyword evidence="5" id="KW-1185">Reference proteome</keyword>
<protein>
    <recommendedName>
        <fullName evidence="6">Glutathione S-transferase</fullName>
    </recommendedName>
</protein>
<evidence type="ECO:0000256" key="1">
    <source>
        <dbReference type="ARBA" id="ARBA00011738"/>
    </source>
</evidence>
<evidence type="ECO:0000313" key="4">
    <source>
        <dbReference type="EMBL" id="CAD7658925.1"/>
    </source>
</evidence>
<dbReference type="CDD" id="cd03045">
    <property type="entry name" value="GST_N_Delta_Epsilon"/>
    <property type="match status" value="1"/>
</dbReference>
<dbReference type="PANTHER" id="PTHR43969:SF9">
    <property type="entry name" value="GLUTATHIONE S TRANSFERASE D10, ISOFORM A-RELATED"/>
    <property type="match status" value="1"/>
</dbReference>
<dbReference type="PROSITE" id="PS50404">
    <property type="entry name" value="GST_NTER"/>
    <property type="match status" value="1"/>
</dbReference>
<evidence type="ECO:0000313" key="5">
    <source>
        <dbReference type="Proteomes" id="UP000728032"/>
    </source>
</evidence>
<accession>A0A7R9MF72</accession>
<dbReference type="Gene3D" id="1.20.1050.10">
    <property type="match status" value="1"/>
</dbReference>
<dbReference type="SFLD" id="SFLDG00358">
    <property type="entry name" value="Main_(cytGST)"/>
    <property type="match status" value="1"/>
</dbReference>
<dbReference type="GO" id="GO:0004364">
    <property type="term" value="F:glutathione transferase activity"/>
    <property type="evidence" value="ECO:0007669"/>
    <property type="project" value="TreeGrafter"/>
</dbReference>